<organism evidence="1 2">
    <name type="scientific">Solanum tuberosum</name>
    <name type="common">Potato</name>
    <dbReference type="NCBI Taxonomy" id="4113"/>
    <lineage>
        <taxon>Eukaryota</taxon>
        <taxon>Viridiplantae</taxon>
        <taxon>Streptophyta</taxon>
        <taxon>Embryophyta</taxon>
        <taxon>Tracheophyta</taxon>
        <taxon>Spermatophyta</taxon>
        <taxon>Magnoliopsida</taxon>
        <taxon>eudicotyledons</taxon>
        <taxon>Gunneridae</taxon>
        <taxon>Pentapetalae</taxon>
        <taxon>asterids</taxon>
        <taxon>lamiids</taxon>
        <taxon>Solanales</taxon>
        <taxon>Solanaceae</taxon>
        <taxon>Solanoideae</taxon>
        <taxon>Solaneae</taxon>
        <taxon>Solanum</taxon>
    </lineage>
</organism>
<dbReference type="Proteomes" id="UP000826656">
    <property type="component" value="Unassembled WGS sequence"/>
</dbReference>
<comment type="caution">
    <text evidence="1">The sequence shown here is derived from an EMBL/GenBank/DDBJ whole genome shotgun (WGS) entry which is preliminary data.</text>
</comment>
<name>A0ABQ7WET0_SOLTU</name>
<gene>
    <name evidence="1" type="ORF">KY290_005635</name>
</gene>
<accession>A0ABQ7WET0</accession>
<protein>
    <submittedName>
        <fullName evidence="1">Uncharacterized protein</fullName>
    </submittedName>
</protein>
<sequence length="121" mass="13937">MDDSFRYIKQYVLQRITSGHTPWWLQTEGFKERVKECWDSFKYEGGPDYILMAKLKALKVKLKEWSKTRQGNLGVQKQNVLSQLEAIEKILECRALKEEKITSSIALTVRFPGDSGPGKLG</sequence>
<dbReference type="EMBL" id="JAIVGD010000002">
    <property type="protein sequence ID" value="KAH0779208.1"/>
    <property type="molecule type" value="Genomic_DNA"/>
</dbReference>
<keyword evidence="2" id="KW-1185">Reference proteome</keyword>
<evidence type="ECO:0000313" key="2">
    <source>
        <dbReference type="Proteomes" id="UP000826656"/>
    </source>
</evidence>
<proteinExistence type="predicted"/>
<reference evidence="1 2" key="1">
    <citation type="journal article" date="2021" name="bioRxiv">
        <title>Chromosome-scale and haplotype-resolved genome assembly of a tetraploid potato cultivar.</title>
        <authorList>
            <person name="Sun H."/>
            <person name="Jiao W.-B."/>
            <person name="Krause K."/>
            <person name="Campoy J.A."/>
            <person name="Goel M."/>
            <person name="Folz-Donahue K."/>
            <person name="Kukat C."/>
            <person name="Huettel B."/>
            <person name="Schneeberger K."/>
        </authorList>
    </citation>
    <scope>NUCLEOTIDE SEQUENCE [LARGE SCALE GENOMIC DNA]</scope>
    <source>
        <strain evidence="1">SolTubOtavaFocal</strain>
        <tissue evidence="1">Leaves</tissue>
    </source>
</reference>
<evidence type="ECO:0000313" key="1">
    <source>
        <dbReference type="EMBL" id="KAH0779208.1"/>
    </source>
</evidence>